<feature type="domain" description="Transposase IS30-like HTH" evidence="3">
    <location>
        <begin position="3"/>
        <end position="41"/>
    </location>
</feature>
<dbReference type="Gene3D" id="3.30.420.10">
    <property type="entry name" value="Ribonuclease H-like superfamily/Ribonuclease H"/>
    <property type="match status" value="1"/>
</dbReference>
<dbReference type="NCBIfam" id="NF033545">
    <property type="entry name" value="transpos_IS630"/>
    <property type="match status" value="1"/>
</dbReference>
<dbReference type="PANTHER" id="PTHR23022">
    <property type="entry name" value="TRANSPOSABLE ELEMENT-RELATED"/>
    <property type="match status" value="1"/>
</dbReference>
<dbReference type="GO" id="GO:0015074">
    <property type="term" value="P:DNA integration"/>
    <property type="evidence" value="ECO:0007669"/>
    <property type="project" value="InterPro"/>
</dbReference>
<proteinExistence type="predicted"/>
<dbReference type="GO" id="GO:0003677">
    <property type="term" value="F:DNA binding"/>
    <property type="evidence" value="ECO:0007669"/>
    <property type="project" value="InterPro"/>
</dbReference>
<dbReference type="Proteomes" id="UP000472271">
    <property type="component" value="Chromosome 6"/>
</dbReference>
<dbReference type="AlphaFoldDB" id="A0A673CGB8"/>
<dbReference type="InterPro" id="IPR038717">
    <property type="entry name" value="Tc1-like_DDE_dom"/>
</dbReference>
<dbReference type="Pfam" id="PF13936">
    <property type="entry name" value="HTH_38"/>
    <property type="match status" value="1"/>
</dbReference>
<evidence type="ECO:0000313" key="5">
    <source>
        <dbReference type="Proteomes" id="UP000472271"/>
    </source>
</evidence>
<dbReference type="SUPFAM" id="SSF46689">
    <property type="entry name" value="Homeodomain-like"/>
    <property type="match status" value="1"/>
</dbReference>
<evidence type="ECO:0000259" key="1">
    <source>
        <dbReference type="Pfam" id="PF01498"/>
    </source>
</evidence>
<organism evidence="4 5">
    <name type="scientific">Sphaeramia orbicularis</name>
    <name type="common">orbiculate cardinalfish</name>
    <dbReference type="NCBI Taxonomy" id="375764"/>
    <lineage>
        <taxon>Eukaryota</taxon>
        <taxon>Metazoa</taxon>
        <taxon>Chordata</taxon>
        <taxon>Craniata</taxon>
        <taxon>Vertebrata</taxon>
        <taxon>Euteleostomi</taxon>
        <taxon>Actinopterygii</taxon>
        <taxon>Neopterygii</taxon>
        <taxon>Teleostei</taxon>
        <taxon>Neoteleostei</taxon>
        <taxon>Acanthomorphata</taxon>
        <taxon>Gobiaria</taxon>
        <taxon>Kurtiformes</taxon>
        <taxon>Apogonoidei</taxon>
        <taxon>Apogonidae</taxon>
        <taxon>Apogoninae</taxon>
        <taxon>Sphaeramia</taxon>
    </lineage>
</organism>
<reference evidence="4" key="1">
    <citation type="submission" date="2019-06" db="EMBL/GenBank/DDBJ databases">
        <authorList>
            <consortium name="Wellcome Sanger Institute Data Sharing"/>
        </authorList>
    </citation>
    <scope>NUCLEOTIDE SEQUENCE [LARGE SCALE GENOMIC DNA]</scope>
</reference>
<name>A0A673CGB8_9TELE</name>
<evidence type="ECO:0000259" key="2">
    <source>
        <dbReference type="Pfam" id="PF13358"/>
    </source>
</evidence>
<dbReference type="InterPro" id="IPR036397">
    <property type="entry name" value="RNaseH_sf"/>
</dbReference>
<dbReference type="Ensembl" id="ENSSORT00005052985.1">
    <property type="protein sequence ID" value="ENSSORP00005051752.1"/>
    <property type="gene ID" value="ENSSORG00005023363.1"/>
</dbReference>
<dbReference type="GO" id="GO:0006313">
    <property type="term" value="P:DNA transposition"/>
    <property type="evidence" value="ECO:0007669"/>
    <property type="project" value="InterPro"/>
</dbReference>
<feature type="domain" description="Transposase Tc1-like" evidence="1">
    <location>
        <begin position="68"/>
        <end position="133"/>
    </location>
</feature>
<keyword evidence="5" id="KW-1185">Reference proteome</keyword>
<evidence type="ECO:0000313" key="4">
    <source>
        <dbReference type="Ensembl" id="ENSSORP00005051752.1"/>
    </source>
</evidence>
<protein>
    <recommendedName>
        <fullName evidence="6">Tc1-like transposase DDE domain-containing protein</fullName>
    </recommendedName>
</protein>
<reference evidence="4" key="2">
    <citation type="submission" date="2025-08" db="UniProtKB">
        <authorList>
            <consortium name="Ensembl"/>
        </authorList>
    </citation>
    <scope>IDENTIFICATION</scope>
</reference>
<dbReference type="InterPro" id="IPR052338">
    <property type="entry name" value="Transposase_5"/>
</dbReference>
<dbReference type="Pfam" id="PF01498">
    <property type="entry name" value="HTH_Tnp_Tc3_2"/>
    <property type="match status" value="1"/>
</dbReference>
<dbReference type="Pfam" id="PF13358">
    <property type="entry name" value="DDE_3"/>
    <property type="match status" value="1"/>
</dbReference>
<reference evidence="4" key="3">
    <citation type="submission" date="2025-09" db="UniProtKB">
        <authorList>
            <consortium name="Ensembl"/>
        </authorList>
    </citation>
    <scope>IDENTIFICATION</scope>
</reference>
<dbReference type="InterPro" id="IPR002492">
    <property type="entry name" value="Transposase_Tc1-like"/>
</dbReference>
<sequence>MAKAKKLSLLERSRIVELHKQGLSQRAIAAEVGRSKTVILNFLTDSKHYGTKKSSGRPKKITPALSQRIQLTVCQDTGWSSTQIKALTGADCSAITIRWHLREKGFKNKKRIQRPRLLQRHKTARLDFAREHQTWDTERWKKVLFSDEKKFNLDGPDGFQRYWHDKEIPPEMFSTRHSGGGSIMIWGAFSFSGTLELQVVQGRQTAAGYVQMLQRASLMTEGPRLCGNSWVFQQDNAAVHNARLTKDFFRENNITLLDHPACSPDLNPIENIWGWMAREVYKNGHQFQTVDALREAIFTTWSNVPTSLLETPASSMPKRIFEVINKNGGATHY</sequence>
<dbReference type="InParanoid" id="A0A673CGB8"/>
<feature type="domain" description="Tc1-like transposase DDE" evidence="2">
    <location>
        <begin position="143"/>
        <end position="294"/>
    </location>
</feature>
<evidence type="ECO:0008006" key="6">
    <source>
        <dbReference type="Google" id="ProtNLM"/>
    </source>
</evidence>
<dbReference type="InterPro" id="IPR047655">
    <property type="entry name" value="Transpos_IS630-like"/>
</dbReference>
<dbReference type="InterPro" id="IPR009057">
    <property type="entry name" value="Homeodomain-like_sf"/>
</dbReference>
<dbReference type="InterPro" id="IPR025246">
    <property type="entry name" value="IS30-like_HTH"/>
</dbReference>
<evidence type="ECO:0000259" key="3">
    <source>
        <dbReference type="Pfam" id="PF13936"/>
    </source>
</evidence>
<dbReference type="Gene3D" id="1.10.10.60">
    <property type="entry name" value="Homeodomain-like"/>
    <property type="match status" value="1"/>
</dbReference>
<accession>A0A673CGB8</accession>
<dbReference type="PANTHER" id="PTHR23022:SF129">
    <property type="entry name" value="TRANSPOSABLE ELEMENT TC3 TRANSPOSASE"/>
    <property type="match status" value="1"/>
</dbReference>